<organism evidence="3 4">
    <name type="scientific">Colletotrichum navitas</name>
    <dbReference type="NCBI Taxonomy" id="681940"/>
    <lineage>
        <taxon>Eukaryota</taxon>
        <taxon>Fungi</taxon>
        <taxon>Dikarya</taxon>
        <taxon>Ascomycota</taxon>
        <taxon>Pezizomycotina</taxon>
        <taxon>Sordariomycetes</taxon>
        <taxon>Hypocreomycetidae</taxon>
        <taxon>Glomerellales</taxon>
        <taxon>Glomerellaceae</taxon>
        <taxon>Colletotrichum</taxon>
        <taxon>Colletotrichum graminicola species complex</taxon>
    </lineage>
</organism>
<name>A0AAD8PU07_9PEZI</name>
<keyword evidence="1" id="KW-0472">Membrane</keyword>
<dbReference type="Proteomes" id="UP001230504">
    <property type="component" value="Unassembled WGS sequence"/>
</dbReference>
<comment type="caution">
    <text evidence="3">The sequence shown here is derived from an EMBL/GenBank/DDBJ whole genome shotgun (WGS) entry which is preliminary data.</text>
</comment>
<feature type="chain" id="PRO_5042092053" description="Secreted protein" evidence="2">
    <location>
        <begin position="23"/>
        <end position="146"/>
    </location>
</feature>
<keyword evidence="1" id="KW-0812">Transmembrane</keyword>
<proteinExistence type="predicted"/>
<sequence length="146" mass="15835">MFGFFLLLSSLLFFCSIEKLAGRLFVFASAPWSTTASKFEPIPAEAPSLIVVVVFVVIAAGSSCRPLCRKPRATDTQSLAVDICDTCSAGFDLIVFHKTCGRQLHLRSRLLRSTPGACYPPARVPPCQLIVMNSSSTIIQSLHKDG</sequence>
<dbReference type="EMBL" id="JAHLJV010000054">
    <property type="protein sequence ID" value="KAK1580556.1"/>
    <property type="molecule type" value="Genomic_DNA"/>
</dbReference>
<keyword evidence="4" id="KW-1185">Reference proteome</keyword>
<evidence type="ECO:0000313" key="3">
    <source>
        <dbReference type="EMBL" id="KAK1580556.1"/>
    </source>
</evidence>
<feature type="signal peptide" evidence="2">
    <location>
        <begin position="1"/>
        <end position="22"/>
    </location>
</feature>
<protein>
    <recommendedName>
        <fullName evidence="5">Secreted protein</fullName>
    </recommendedName>
</protein>
<evidence type="ECO:0000256" key="2">
    <source>
        <dbReference type="SAM" id="SignalP"/>
    </source>
</evidence>
<gene>
    <name evidence="3" type="ORF">LY79DRAFT_581795</name>
</gene>
<evidence type="ECO:0000313" key="4">
    <source>
        <dbReference type="Proteomes" id="UP001230504"/>
    </source>
</evidence>
<keyword evidence="1" id="KW-1133">Transmembrane helix</keyword>
<reference evidence="3" key="1">
    <citation type="submission" date="2021-06" db="EMBL/GenBank/DDBJ databases">
        <title>Comparative genomics, transcriptomics and evolutionary studies reveal genomic signatures of adaptation to plant cell wall in hemibiotrophic fungi.</title>
        <authorList>
            <consortium name="DOE Joint Genome Institute"/>
            <person name="Baroncelli R."/>
            <person name="Diaz J.F."/>
            <person name="Benocci T."/>
            <person name="Peng M."/>
            <person name="Battaglia E."/>
            <person name="Haridas S."/>
            <person name="Andreopoulos W."/>
            <person name="Labutti K."/>
            <person name="Pangilinan J."/>
            <person name="Floch G.L."/>
            <person name="Makela M.R."/>
            <person name="Henrissat B."/>
            <person name="Grigoriev I.V."/>
            <person name="Crouch J.A."/>
            <person name="De Vries R.P."/>
            <person name="Sukno S.A."/>
            <person name="Thon M.R."/>
        </authorList>
    </citation>
    <scope>NUCLEOTIDE SEQUENCE</scope>
    <source>
        <strain evidence="3">CBS 125086</strain>
    </source>
</reference>
<accession>A0AAD8PU07</accession>
<evidence type="ECO:0008006" key="5">
    <source>
        <dbReference type="Google" id="ProtNLM"/>
    </source>
</evidence>
<dbReference type="GeneID" id="85444451"/>
<feature type="transmembrane region" description="Helical" evidence="1">
    <location>
        <begin position="46"/>
        <end position="64"/>
    </location>
</feature>
<keyword evidence="2" id="KW-0732">Signal</keyword>
<dbReference type="RefSeq" id="XP_060411593.1">
    <property type="nucleotide sequence ID" value="XM_060560211.1"/>
</dbReference>
<evidence type="ECO:0000256" key="1">
    <source>
        <dbReference type="SAM" id="Phobius"/>
    </source>
</evidence>
<dbReference type="AlphaFoldDB" id="A0AAD8PU07"/>